<dbReference type="EMBL" id="MF996376">
    <property type="protein sequence ID" value="ATN93818.1"/>
    <property type="molecule type" value="Genomic_DNA"/>
</dbReference>
<sequence>MTEKKKIRIRTTYNGSPWIKATKIYDAELCEEGSFKGCYSFKGELGAPCYTRLKHSVHLAGQDWEIVE</sequence>
<dbReference type="GeneID" id="40091905"/>
<dbReference type="Proteomes" id="UP000228763">
    <property type="component" value="Segment"/>
</dbReference>
<proteinExistence type="predicted"/>
<dbReference type="KEGG" id="vg:40091905"/>
<accession>A0A2D1GPD3</accession>
<evidence type="ECO:0000313" key="1">
    <source>
        <dbReference type="EMBL" id="ATN93818.1"/>
    </source>
</evidence>
<keyword evidence="2" id="KW-1185">Reference proteome</keyword>
<protein>
    <submittedName>
        <fullName evidence="1">Uncharacterized protein</fullName>
    </submittedName>
</protein>
<name>A0A2D1GPD3_9CAUD</name>
<organism evidence="1 2">
    <name type="scientific">Escherichia phage SRT8</name>
    <dbReference type="NCBI Taxonomy" id="2496545"/>
    <lineage>
        <taxon>Viruses</taxon>
        <taxon>Duplodnaviria</taxon>
        <taxon>Heunggongvirae</taxon>
        <taxon>Uroviricota</taxon>
        <taxon>Caudoviricetes</taxon>
        <taxon>Drexlerviridae</taxon>
        <taxon>Tunavirinae</taxon>
        <taxon>Sertoctavirus</taxon>
        <taxon>Sertoctavirus SRT8</taxon>
    </lineage>
</organism>
<evidence type="ECO:0000313" key="2">
    <source>
        <dbReference type="Proteomes" id="UP000228763"/>
    </source>
</evidence>
<dbReference type="RefSeq" id="YP_009615443.1">
    <property type="nucleotide sequence ID" value="NC_042043.1"/>
</dbReference>
<reference evidence="1 2" key="1">
    <citation type="submission" date="2017-09" db="EMBL/GenBank/DDBJ databases">
        <title>Complete genome sequence analysis of the novel Escherichia coli phage SRT8.</title>
        <authorList>
            <person name="Fan X."/>
            <person name="Zhao K."/>
            <person name="Song S."/>
            <person name="Zhao Z."/>
        </authorList>
    </citation>
    <scope>NUCLEOTIDE SEQUENCE [LARGE SCALE GENOMIC DNA]</scope>
</reference>